<protein>
    <recommendedName>
        <fullName evidence="6 15">ATP phosphoribosyltransferase</fullName>
        <shortName evidence="15">ATP-PRT</shortName>
        <shortName evidence="15">ATP-PRTase</shortName>
        <ecNumber evidence="5 15">2.4.2.17</ecNumber>
    </recommendedName>
</protein>
<keyword evidence="11 15" id="KW-0547">Nucleotide-binding</keyword>
<dbReference type="Gene3D" id="3.30.70.120">
    <property type="match status" value="1"/>
</dbReference>
<evidence type="ECO:0000256" key="4">
    <source>
        <dbReference type="ARBA" id="ARBA00007955"/>
    </source>
</evidence>
<dbReference type="Gene3D" id="3.40.190.10">
    <property type="entry name" value="Periplasmic binding protein-like II"/>
    <property type="match status" value="2"/>
</dbReference>
<dbReference type="SUPFAM" id="SSF53850">
    <property type="entry name" value="Periplasmic binding protein-like II"/>
    <property type="match status" value="1"/>
</dbReference>
<dbReference type="Pfam" id="PF08029">
    <property type="entry name" value="HisG_C"/>
    <property type="match status" value="1"/>
</dbReference>
<evidence type="ECO:0000256" key="9">
    <source>
        <dbReference type="ARBA" id="ARBA00022676"/>
    </source>
</evidence>
<dbReference type="InterPro" id="IPR015867">
    <property type="entry name" value="N-reg_PII/ATP_PRibTrfase_C"/>
</dbReference>
<keyword evidence="10 15" id="KW-0808">Transferase</keyword>
<sequence length="290" mass="30719">MSVTPLRVAVPNKGSLSEAAFKLLTDAGYLVHRGNGRELQCNDPENNMKFFFQRPRDIAVYVGSGALDVGVTGLDLLLDSGAPASEVLRLGFSRSRFHFAARPAGPRRLADLSGLSVATSYPTLVGKYLAEAGVSVSLVKLDGAVENAISLGLADAIADVVETGTSLQNCGLVTFGEPLMESEAVLIRSEASRKSERAAGAIDALVQRLEGVLTARRYVMVEYDCPAEALDAACSLTPGIEGPTVSPLAREGWMAVRAMVPRAGVQRTMDDLKRAGARAILVTPLEACRM</sequence>
<keyword evidence="15" id="KW-0479">Metal-binding</keyword>
<keyword evidence="12 15" id="KW-0067">ATP-binding</keyword>
<comment type="catalytic activity">
    <reaction evidence="1 15">
        <text>1-(5-phospho-beta-D-ribosyl)-ATP + diphosphate = 5-phospho-alpha-D-ribose 1-diphosphate + ATP</text>
        <dbReference type="Rhea" id="RHEA:18473"/>
        <dbReference type="ChEBI" id="CHEBI:30616"/>
        <dbReference type="ChEBI" id="CHEBI:33019"/>
        <dbReference type="ChEBI" id="CHEBI:58017"/>
        <dbReference type="ChEBI" id="CHEBI:73183"/>
        <dbReference type="EC" id="2.4.2.17"/>
    </reaction>
</comment>
<dbReference type="InterPro" id="IPR001348">
    <property type="entry name" value="ATP_PRibTrfase_HisG"/>
</dbReference>
<dbReference type="GO" id="GO:0000105">
    <property type="term" value="P:L-histidine biosynthetic process"/>
    <property type="evidence" value="ECO:0007669"/>
    <property type="project" value="UniProtKB-UniRule"/>
</dbReference>
<evidence type="ECO:0000256" key="5">
    <source>
        <dbReference type="ARBA" id="ARBA00011946"/>
    </source>
</evidence>
<comment type="function">
    <text evidence="14 15">Catalyzes the condensation of ATP and 5-phosphoribose 1-diphosphate to form N'-(5'-phosphoribosyl)-ATP (PR-ATP). Has a crucial role in the pathway because the rate of histidine biosynthesis seems to be controlled primarily by regulation of HisG enzymatic activity.</text>
</comment>
<dbReference type="Pfam" id="PF01634">
    <property type="entry name" value="HisG"/>
    <property type="match status" value="1"/>
</dbReference>
<keyword evidence="8 15" id="KW-0028">Amino-acid biosynthesis</keyword>
<dbReference type="NCBIfam" id="TIGR03455">
    <property type="entry name" value="HisG_C-term"/>
    <property type="match status" value="1"/>
</dbReference>
<evidence type="ECO:0000313" key="18">
    <source>
        <dbReference type="EMBL" id="GGM29422.1"/>
    </source>
</evidence>
<evidence type="ECO:0000256" key="15">
    <source>
        <dbReference type="HAMAP-Rule" id="MF_00079"/>
    </source>
</evidence>
<comment type="activity regulation">
    <text evidence="15">Feedback inhibited by histidine.</text>
</comment>
<evidence type="ECO:0000256" key="2">
    <source>
        <dbReference type="ARBA" id="ARBA00004496"/>
    </source>
</evidence>
<comment type="caution">
    <text evidence="18">The sequence shown here is derived from an EMBL/GenBank/DDBJ whole genome shotgun (WGS) entry which is preliminary data.</text>
</comment>
<keyword evidence="15" id="KW-0460">Magnesium</keyword>
<keyword evidence="9 15" id="KW-0328">Glycosyltransferase</keyword>
<dbReference type="NCBIfam" id="TIGR00070">
    <property type="entry name" value="hisG"/>
    <property type="match status" value="1"/>
</dbReference>
<gene>
    <name evidence="15 18" type="primary">hisG</name>
    <name evidence="18" type="ORF">GCM10011608_12600</name>
</gene>
<evidence type="ECO:0000256" key="8">
    <source>
        <dbReference type="ARBA" id="ARBA00022605"/>
    </source>
</evidence>
<dbReference type="HAMAP" id="MF_00079">
    <property type="entry name" value="HisG_Long"/>
    <property type="match status" value="1"/>
</dbReference>
<dbReference type="InterPro" id="IPR020621">
    <property type="entry name" value="ATP-PRT_HisG_long"/>
</dbReference>
<organism evidence="18 19">
    <name type="scientific">Micromonospora sonchi</name>
    <dbReference type="NCBI Taxonomy" id="1763543"/>
    <lineage>
        <taxon>Bacteria</taxon>
        <taxon>Bacillati</taxon>
        <taxon>Actinomycetota</taxon>
        <taxon>Actinomycetes</taxon>
        <taxon>Micromonosporales</taxon>
        <taxon>Micromonosporaceae</taxon>
        <taxon>Micromonospora</taxon>
    </lineage>
</organism>
<keyword evidence="13 15" id="KW-0368">Histidine biosynthesis</keyword>
<dbReference type="PANTHER" id="PTHR21403">
    <property type="entry name" value="ATP PHOSPHORIBOSYLTRANSFERASE ATP-PRTASE"/>
    <property type="match status" value="1"/>
</dbReference>
<dbReference type="InterPro" id="IPR013820">
    <property type="entry name" value="ATP_PRibTrfase_cat"/>
</dbReference>
<evidence type="ECO:0000256" key="6">
    <source>
        <dbReference type="ARBA" id="ARBA00020998"/>
    </source>
</evidence>
<comment type="subcellular location">
    <subcellularLocation>
        <location evidence="2 15">Cytoplasm</location>
    </subcellularLocation>
</comment>
<dbReference type="GO" id="GO:0003879">
    <property type="term" value="F:ATP phosphoribosyltransferase activity"/>
    <property type="evidence" value="ECO:0007669"/>
    <property type="project" value="UniProtKB-UniRule"/>
</dbReference>
<comment type="cofactor">
    <cofactor evidence="15">
        <name>Mg(2+)</name>
        <dbReference type="ChEBI" id="CHEBI:18420"/>
    </cofactor>
</comment>
<dbReference type="PANTHER" id="PTHR21403:SF8">
    <property type="entry name" value="ATP PHOSPHORIBOSYLTRANSFERASE"/>
    <property type="match status" value="1"/>
</dbReference>
<dbReference type="RefSeq" id="WP_189041446.1">
    <property type="nucleotide sequence ID" value="NZ_BMNB01000004.1"/>
</dbReference>
<name>A0A917WU31_9ACTN</name>
<dbReference type="EC" id="2.4.2.17" evidence="5 15"/>
<evidence type="ECO:0000259" key="16">
    <source>
        <dbReference type="Pfam" id="PF01634"/>
    </source>
</evidence>
<dbReference type="EMBL" id="BMNB01000004">
    <property type="protein sequence ID" value="GGM29422.1"/>
    <property type="molecule type" value="Genomic_DNA"/>
</dbReference>
<dbReference type="InterPro" id="IPR011322">
    <property type="entry name" value="N-reg_PII-like_a/b"/>
</dbReference>
<accession>A0A917WU31</accession>
<evidence type="ECO:0000259" key="17">
    <source>
        <dbReference type="Pfam" id="PF08029"/>
    </source>
</evidence>
<feature type="domain" description="ATP phosphoribosyltransferase catalytic" evidence="16">
    <location>
        <begin position="54"/>
        <end position="211"/>
    </location>
</feature>
<evidence type="ECO:0000256" key="3">
    <source>
        <dbReference type="ARBA" id="ARBA00004667"/>
    </source>
</evidence>
<reference evidence="18" key="2">
    <citation type="submission" date="2020-09" db="EMBL/GenBank/DDBJ databases">
        <authorList>
            <person name="Sun Q."/>
            <person name="Zhou Y."/>
        </authorList>
    </citation>
    <scope>NUCLEOTIDE SEQUENCE</scope>
    <source>
        <strain evidence="18">CGMCC 4.7312</strain>
    </source>
</reference>
<feature type="domain" description="Histidine biosynthesis HisG C-terminal" evidence="17">
    <location>
        <begin position="215"/>
        <end position="286"/>
    </location>
</feature>
<comment type="similarity">
    <text evidence="4 15">Belongs to the ATP phosphoribosyltransferase family. Long subfamily.</text>
</comment>
<evidence type="ECO:0000256" key="11">
    <source>
        <dbReference type="ARBA" id="ARBA00022741"/>
    </source>
</evidence>
<dbReference type="AlphaFoldDB" id="A0A917WU31"/>
<dbReference type="SUPFAM" id="SSF54913">
    <property type="entry name" value="GlnB-like"/>
    <property type="match status" value="1"/>
</dbReference>
<keyword evidence="19" id="KW-1185">Reference proteome</keyword>
<dbReference type="FunFam" id="3.30.70.120:FF:000003">
    <property type="entry name" value="ATP phosphoribosyltransferase"/>
    <property type="match status" value="1"/>
</dbReference>
<evidence type="ECO:0000256" key="14">
    <source>
        <dbReference type="ARBA" id="ARBA00024861"/>
    </source>
</evidence>
<evidence type="ECO:0000256" key="10">
    <source>
        <dbReference type="ARBA" id="ARBA00022679"/>
    </source>
</evidence>
<dbReference type="GO" id="GO:0000287">
    <property type="term" value="F:magnesium ion binding"/>
    <property type="evidence" value="ECO:0007669"/>
    <property type="project" value="UniProtKB-UniRule"/>
</dbReference>
<dbReference type="GO" id="GO:0005524">
    <property type="term" value="F:ATP binding"/>
    <property type="evidence" value="ECO:0007669"/>
    <property type="project" value="UniProtKB-KW"/>
</dbReference>
<evidence type="ECO:0000256" key="12">
    <source>
        <dbReference type="ARBA" id="ARBA00022840"/>
    </source>
</evidence>
<dbReference type="InterPro" id="IPR013115">
    <property type="entry name" value="HisG_C"/>
</dbReference>
<evidence type="ECO:0000256" key="7">
    <source>
        <dbReference type="ARBA" id="ARBA00022490"/>
    </source>
</evidence>
<dbReference type="Proteomes" id="UP000608890">
    <property type="component" value="Unassembled WGS sequence"/>
</dbReference>
<dbReference type="GO" id="GO:0005737">
    <property type="term" value="C:cytoplasm"/>
    <property type="evidence" value="ECO:0007669"/>
    <property type="project" value="UniProtKB-SubCell"/>
</dbReference>
<evidence type="ECO:0000256" key="13">
    <source>
        <dbReference type="ARBA" id="ARBA00023102"/>
    </source>
</evidence>
<reference evidence="18" key="1">
    <citation type="journal article" date="2014" name="Int. J. Syst. Evol. Microbiol.">
        <title>Complete genome sequence of Corynebacterium casei LMG S-19264T (=DSM 44701T), isolated from a smear-ripened cheese.</title>
        <authorList>
            <consortium name="US DOE Joint Genome Institute (JGI-PGF)"/>
            <person name="Walter F."/>
            <person name="Albersmeier A."/>
            <person name="Kalinowski J."/>
            <person name="Ruckert C."/>
        </authorList>
    </citation>
    <scope>NUCLEOTIDE SEQUENCE</scope>
    <source>
        <strain evidence="18">CGMCC 4.7312</strain>
    </source>
</reference>
<evidence type="ECO:0000313" key="19">
    <source>
        <dbReference type="Proteomes" id="UP000608890"/>
    </source>
</evidence>
<comment type="pathway">
    <text evidence="3 15">Amino-acid biosynthesis; L-histidine biosynthesis; L-histidine from 5-phospho-alpha-D-ribose 1-diphosphate: step 1/9.</text>
</comment>
<keyword evidence="7 15" id="KW-0963">Cytoplasm</keyword>
<proteinExistence type="inferred from homology"/>
<evidence type="ECO:0000256" key="1">
    <source>
        <dbReference type="ARBA" id="ARBA00000915"/>
    </source>
</evidence>